<sequence>MLNEHMDGLLEGHEPRSTGIFTIALIIVCIVISTVAVVLNIALLKHQGSHFSSFVNAVGILILIGLTLIHLKWYKNDHQEKKQKHAIYVLVFAILLLDVAAFMVASETLHYQEPLPCPETNTTTTAAPNFSNVNVF</sequence>
<evidence type="ECO:0008006" key="4">
    <source>
        <dbReference type="Google" id="ProtNLM"/>
    </source>
</evidence>
<keyword evidence="1" id="KW-0472">Membrane</keyword>
<dbReference type="GeneID" id="39982561"/>
<keyword evidence="1" id="KW-0812">Transmembrane</keyword>
<protein>
    <recommendedName>
        <fullName evidence="4">Transmembrane protein</fullName>
    </recommendedName>
</protein>
<dbReference type="Proteomes" id="UP000192257">
    <property type="component" value="Unassembled WGS sequence"/>
</dbReference>
<name>A0A1X0P518_9TRYP</name>
<proteinExistence type="predicted"/>
<feature type="transmembrane region" description="Helical" evidence="1">
    <location>
        <begin position="20"/>
        <end position="42"/>
    </location>
</feature>
<accession>A0A1X0P518</accession>
<feature type="transmembrane region" description="Helical" evidence="1">
    <location>
        <begin position="86"/>
        <end position="105"/>
    </location>
</feature>
<evidence type="ECO:0000313" key="2">
    <source>
        <dbReference type="EMBL" id="ORC91530.1"/>
    </source>
</evidence>
<organism evidence="2 3">
    <name type="scientific">Trypanosoma theileri</name>
    <dbReference type="NCBI Taxonomy" id="67003"/>
    <lineage>
        <taxon>Eukaryota</taxon>
        <taxon>Discoba</taxon>
        <taxon>Euglenozoa</taxon>
        <taxon>Kinetoplastea</taxon>
        <taxon>Metakinetoplastina</taxon>
        <taxon>Trypanosomatida</taxon>
        <taxon>Trypanosomatidae</taxon>
        <taxon>Trypanosoma</taxon>
    </lineage>
</organism>
<keyword evidence="3" id="KW-1185">Reference proteome</keyword>
<evidence type="ECO:0000313" key="3">
    <source>
        <dbReference type="Proteomes" id="UP000192257"/>
    </source>
</evidence>
<dbReference type="VEuPathDB" id="TriTrypDB:TM35_000051260"/>
<dbReference type="OrthoDB" id="10402389at2759"/>
<evidence type="ECO:0000256" key="1">
    <source>
        <dbReference type="SAM" id="Phobius"/>
    </source>
</evidence>
<keyword evidence="1" id="KW-1133">Transmembrane helix</keyword>
<feature type="transmembrane region" description="Helical" evidence="1">
    <location>
        <begin position="54"/>
        <end position="74"/>
    </location>
</feature>
<comment type="caution">
    <text evidence="2">The sequence shown here is derived from an EMBL/GenBank/DDBJ whole genome shotgun (WGS) entry which is preliminary data.</text>
</comment>
<dbReference type="RefSeq" id="XP_028885596.1">
    <property type="nucleotide sequence ID" value="XM_029022781.1"/>
</dbReference>
<reference evidence="2 3" key="1">
    <citation type="submission" date="2017-03" db="EMBL/GenBank/DDBJ databases">
        <title>An alternative strategy for trypanosome survival in the mammalian bloodstream revealed through genome and transcriptome analysis of the ubiquitous bovine parasite Trypanosoma (Megatrypanum) theileri.</title>
        <authorList>
            <person name="Kelly S."/>
            <person name="Ivens A."/>
            <person name="Mott A."/>
            <person name="O'Neill E."/>
            <person name="Emms D."/>
            <person name="Macleod O."/>
            <person name="Voorheis P."/>
            <person name="Matthews J."/>
            <person name="Matthews K."/>
            <person name="Carrington M."/>
        </authorList>
    </citation>
    <scope>NUCLEOTIDE SEQUENCE [LARGE SCALE GENOMIC DNA]</scope>
    <source>
        <strain evidence="2">Edinburgh</strain>
    </source>
</reference>
<dbReference type="EMBL" id="NBCO01000005">
    <property type="protein sequence ID" value="ORC91530.1"/>
    <property type="molecule type" value="Genomic_DNA"/>
</dbReference>
<dbReference type="AlphaFoldDB" id="A0A1X0P518"/>
<gene>
    <name evidence="2" type="ORF">TM35_000051260</name>
</gene>